<dbReference type="Pfam" id="PF17989">
    <property type="entry name" value="ALP_N"/>
    <property type="match status" value="1"/>
</dbReference>
<dbReference type="AlphaFoldDB" id="A0A5A8F4V6"/>
<dbReference type="Proteomes" id="UP000322876">
    <property type="component" value="Unassembled WGS sequence"/>
</dbReference>
<sequence length="316" mass="36340">MKKVVSIDVGFGDVKVVYERAGNLVFKKFPTAIKEVLPTRIDFSTSSSEKEYYYNSRYYVIGENAKNNSLNQSTVNSLVEFTPLLIYKAIIDYQLETENTIFALGLPLYEYTQKNKQRLKAKLADFEVDYKKQGYFVHIYPQGVGCYFAYTLYHKQEIQNALILDIGFNTVEIILLRNGRIVKTESTMLAKNGIMQIAGLLKRLLLERKKINLSYQEAIDILINKSITIYGKKFDLSDIVTEVKRMYSDQLLKEIYAMYDDNLRSADRLLLCGGGAYHIGDHLPEEYNGLAEILPDAEFANALGYYFALKYQLEKK</sequence>
<dbReference type="InterPro" id="IPR040607">
    <property type="entry name" value="ALP_N"/>
</dbReference>
<dbReference type="SUPFAM" id="SSF53067">
    <property type="entry name" value="Actin-like ATPase domain"/>
    <property type="match status" value="2"/>
</dbReference>
<evidence type="ECO:0000259" key="1">
    <source>
        <dbReference type="Pfam" id="PF17989"/>
    </source>
</evidence>
<reference evidence="3 4" key="1">
    <citation type="submission" date="2019-06" db="EMBL/GenBank/DDBJ databases">
        <title>Genomic insights into carbon and energy metabolism of Deferribacter autotrophicus revealed new metabolic traits in the phylum Deferribacteres.</title>
        <authorList>
            <person name="Slobodkin A.I."/>
            <person name="Slobodkina G.B."/>
            <person name="Allioux M."/>
            <person name="Alain K."/>
            <person name="Jebbar M."/>
            <person name="Shadrin V."/>
            <person name="Kublanov I.V."/>
            <person name="Toshchakov S.V."/>
            <person name="Bonch-Osmolovskaya E.A."/>
        </authorList>
    </citation>
    <scope>NUCLEOTIDE SEQUENCE [LARGE SCALE GENOMIC DNA]</scope>
    <source>
        <strain evidence="3 4">SL50</strain>
    </source>
</reference>
<feature type="domain" description="Actin-like protein N-terminal" evidence="1">
    <location>
        <begin position="7"/>
        <end position="145"/>
    </location>
</feature>
<dbReference type="Gene3D" id="3.30.420.40">
    <property type="match status" value="2"/>
</dbReference>
<keyword evidence="4" id="KW-1185">Reference proteome</keyword>
<dbReference type="Pfam" id="PF21522">
    <property type="entry name" value="MreB-like_C"/>
    <property type="match status" value="1"/>
</dbReference>
<name>A0A5A8F4V6_9BACT</name>
<dbReference type="InterPro" id="IPR043129">
    <property type="entry name" value="ATPase_NBD"/>
</dbReference>
<accession>A0A5A8F4V6</accession>
<dbReference type="RefSeq" id="WP_149265843.1">
    <property type="nucleotide sequence ID" value="NZ_VFJB01000003.1"/>
</dbReference>
<gene>
    <name evidence="3" type="ORF">FHQ18_03810</name>
</gene>
<organism evidence="3 4">
    <name type="scientific">Deferribacter autotrophicus</name>
    <dbReference type="NCBI Taxonomy" id="500465"/>
    <lineage>
        <taxon>Bacteria</taxon>
        <taxon>Pseudomonadati</taxon>
        <taxon>Deferribacterota</taxon>
        <taxon>Deferribacteres</taxon>
        <taxon>Deferribacterales</taxon>
        <taxon>Deferribacteraceae</taxon>
        <taxon>Deferribacter</taxon>
    </lineage>
</organism>
<dbReference type="InterPro" id="IPR049067">
    <property type="entry name" value="MreB-like_C"/>
</dbReference>
<proteinExistence type="predicted"/>
<protein>
    <submittedName>
        <fullName evidence="3">ParM/StbA family protein</fullName>
    </submittedName>
</protein>
<comment type="caution">
    <text evidence="3">The sequence shown here is derived from an EMBL/GenBank/DDBJ whole genome shotgun (WGS) entry which is preliminary data.</text>
</comment>
<feature type="domain" description="Actin homologue MreB-like C-terminal" evidence="2">
    <location>
        <begin position="163"/>
        <end position="284"/>
    </location>
</feature>
<evidence type="ECO:0000259" key="2">
    <source>
        <dbReference type="Pfam" id="PF21522"/>
    </source>
</evidence>
<evidence type="ECO:0000313" key="4">
    <source>
        <dbReference type="Proteomes" id="UP000322876"/>
    </source>
</evidence>
<dbReference type="OrthoDB" id="143284at2"/>
<dbReference type="EMBL" id="VFJB01000003">
    <property type="protein sequence ID" value="KAA0259086.1"/>
    <property type="molecule type" value="Genomic_DNA"/>
</dbReference>
<evidence type="ECO:0000313" key="3">
    <source>
        <dbReference type="EMBL" id="KAA0259086.1"/>
    </source>
</evidence>